<accession>R9H2R4</accession>
<evidence type="ECO:0000313" key="2">
    <source>
        <dbReference type="Proteomes" id="UP000014207"/>
    </source>
</evidence>
<gene>
    <name evidence="1" type="ORF">C799_03826</name>
</gene>
<evidence type="ECO:0000313" key="1">
    <source>
        <dbReference type="EMBL" id="EOR98183.1"/>
    </source>
</evidence>
<name>R9H2R4_BACT4</name>
<comment type="caution">
    <text evidence="1">The sequence shown here is derived from an EMBL/GenBank/DDBJ whole genome shotgun (WGS) entry which is preliminary data.</text>
</comment>
<dbReference type="AlphaFoldDB" id="R9H2R4"/>
<sequence length="43" mass="5186">MDIQHPKFLSNHINKENLELQIRTVSPFKFLYPISYNIDSCYK</sequence>
<dbReference type="Proteomes" id="UP000014207">
    <property type="component" value="Unassembled WGS sequence"/>
</dbReference>
<organism evidence="1 2">
    <name type="scientific">Bacteroides thetaiotaomicron dnLKV9</name>
    <dbReference type="NCBI Taxonomy" id="1235785"/>
    <lineage>
        <taxon>Bacteria</taxon>
        <taxon>Pseudomonadati</taxon>
        <taxon>Bacteroidota</taxon>
        <taxon>Bacteroidia</taxon>
        <taxon>Bacteroidales</taxon>
        <taxon>Bacteroidaceae</taxon>
        <taxon>Bacteroides</taxon>
    </lineage>
</organism>
<dbReference type="HOGENOM" id="CLU_3230040_0_0_10"/>
<proteinExistence type="predicted"/>
<dbReference type="EMBL" id="ASSM01000014">
    <property type="protein sequence ID" value="EOR98183.1"/>
    <property type="molecule type" value="Genomic_DNA"/>
</dbReference>
<reference evidence="1 2" key="1">
    <citation type="submission" date="2013-04" db="EMBL/GenBank/DDBJ databases">
        <title>The Genome Sequence of Bacteroides thetaiotaomicron dnLKV9.</title>
        <authorList>
            <consortium name="The Broad Institute Genomics Platform"/>
            <consortium name="The Broad Institute Genome Sequencing Center for Infectious Disease"/>
            <person name="Earl A."/>
            <person name="Xavier R."/>
            <person name="Kuhn K."/>
            <person name="Stappenbeck T."/>
            <person name="Walker B."/>
            <person name="Young S."/>
            <person name="Zeng Q."/>
            <person name="Gargeya S."/>
            <person name="Fitzgerald M."/>
            <person name="Haas B."/>
            <person name="Abouelleil A."/>
            <person name="Allen A.W."/>
            <person name="Alvarado L."/>
            <person name="Arachchi H.M."/>
            <person name="Berlin A.M."/>
            <person name="Chapman S.B."/>
            <person name="Gainer-Dewar J."/>
            <person name="Goldberg J."/>
            <person name="Griggs A."/>
            <person name="Gujja S."/>
            <person name="Hansen M."/>
            <person name="Howarth C."/>
            <person name="Imamovic A."/>
            <person name="Ireland A."/>
            <person name="Larimer J."/>
            <person name="McCowan C."/>
            <person name="Murphy C."/>
            <person name="Pearson M."/>
            <person name="Poon T.W."/>
            <person name="Priest M."/>
            <person name="Roberts A."/>
            <person name="Saif S."/>
            <person name="Shea T."/>
            <person name="Sisk P."/>
            <person name="Sykes S."/>
            <person name="Wortman J."/>
            <person name="Nusbaum C."/>
            <person name="Birren B."/>
        </authorList>
    </citation>
    <scope>NUCLEOTIDE SEQUENCE [LARGE SCALE GENOMIC DNA]</scope>
    <source>
        <strain evidence="2">dnLKV9</strain>
    </source>
</reference>
<protein>
    <submittedName>
        <fullName evidence="1">Uncharacterized protein</fullName>
    </submittedName>
</protein>